<dbReference type="AlphaFoldDB" id="A0A2P2LPL3"/>
<keyword evidence="1" id="KW-0812">Transmembrane</keyword>
<keyword evidence="1" id="KW-1133">Transmembrane helix</keyword>
<sequence>MQFLSLTNIFVFLALPAFCWQFMPFSFPLNHTSFLVHNFASFFFFLCNVSPPLHIYLSAGILFSLSGMIIG</sequence>
<proteinExistence type="predicted"/>
<evidence type="ECO:0000256" key="1">
    <source>
        <dbReference type="SAM" id="Phobius"/>
    </source>
</evidence>
<name>A0A2P2LPL3_RHIMU</name>
<accession>A0A2P2LPL3</accession>
<keyword evidence="1" id="KW-0472">Membrane</keyword>
<protein>
    <submittedName>
        <fullName evidence="2">Uncharacterized protein</fullName>
    </submittedName>
</protein>
<feature type="transmembrane region" description="Helical" evidence="1">
    <location>
        <begin position="43"/>
        <end position="65"/>
    </location>
</feature>
<organism evidence="2">
    <name type="scientific">Rhizophora mucronata</name>
    <name type="common">Asiatic mangrove</name>
    <dbReference type="NCBI Taxonomy" id="61149"/>
    <lineage>
        <taxon>Eukaryota</taxon>
        <taxon>Viridiplantae</taxon>
        <taxon>Streptophyta</taxon>
        <taxon>Embryophyta</taxon>
        <taxon>Tracheophyta</taxon>
        <taxon>Spermatophyta</taxon>
        <taxon>Magnoliopsida</taxon>
        <taxon>eudicotyledons</taxon>
        <taxon>Gunneridae</taxon>
        <taxon>Pentapetalae</taxon>
        <taxon>rosids</taxon>
        <taxon>fabids</taxon>
        <taxon>Malpighiales</taxon>
        <taxon>Rhizophoraceae</taxon>
        <taxon>Rhizophora</taxon>
    </lineage>
</organism>
<dbReference type="EMBL" id="GGEC01039431">
    <property type="protein sequence ID" value="MBX19915.1"/>
    <property type="molecule type" value="Transcribed_RNA"/>
</dbReference>
<reference evidence="2" key="1">
    <citation type="submission" date="2018-02" db="EMBL/GenBank/DDBJ databases">
        <title>Rhizophora mucronata_Transcriptome.</title>
        <authorList>
            <person name="Meera S.P."/>
            <person name="Sreeshan A."/>
            <person name="Augustine A."/>
        </authorList>
    </citation>
    <scope>NUCLEOTIDE SEQUENCE</scope>
    <source>
        <tissue evidence="2">Leaf</tissue>
    </source>
</reference>
<evidence type="ECO:0000313" key="2">
    <source>
        <dbReference type="EMBL" id="MBX19915.1"/>
    </source>
</evidence>